<dbReference type="EMBL" id="JBIAZU010000005">
    <property type="protein sequence ID" value="MFF5293885.1"/>
    <property type="molecule type" value="Genomic_DNA"/>
</dbReference>
<feature type="transmembrane region" description="Helical" evidence="1">
    <location>
        <begin position="133"/>
        <end position="151"/>
    </location>
</feature>
<feature type="transmembrane region" description="Helical" evidence="1">
    <location>
        <begin position="103"/>
        <end position="121"/>
    </location>
</feature>
<feature type="transmembrane region" description="Helical" evidence="1">
    <location>
        <begin position="25"/>
        <end position="51"/>
    </location>
</feature>
<dbReference type="Proteomes" id="UP001602245">
    <property type="component" value="Unassembled WGS sequence"/>
</dbReference>
<proteinExistence type="predicted"/>
<feature type="transmembrane region" description="Helical" evidence="1">
    <location>
        <begin position="71"/>
        <end position="91"/>
    </location>
</feature>
<evidence type="ECO:0000256" key="1">
    <source>
        <dbReference type="SAM" id="Phobius"/>
    </source>
</evidence>
<gene>
    <name evidence="2" type="ORF">ACFY35_31010</name>
</gene>
<keyword evidence="1" id="KW-1133">Transmembrane helix</keyword>
<reference evidence="2 3" key="1">
    <citation type="submission" date="2024-10" db="EMBL/GenBank/DDBJ databases">
        <title>The Natural Products Discovery Center: Release of the First 8490 Sequenced Strains for Exploring Actinobacteria Biosynthetic Diversity.</title>
        <authorList>
            <person name="Kalkreuter E."/>
            <person name="Kautsar S.A."/>
            <person name="Yang D."/>
            <person name="Bader C.D."/>
            <person name="Teijaro C.N."/>
            <person name="Fluegel L."/>
            <person name="Davis C.M."/>
            <person name="Simpson J.R."/>
            <person name="Lauterbach L."/>
            <person name="Steele A.D."/>
            <person name="Gui C."/>
            <person name="Meng S."/>
            <person name="Li G."/>
            <person name="Viehrig K."/>
            <person name="Ye F."/>
            <person name="Su P."/>
            <person name="Kiefer A.F."/>
            <person name="Nichols A."/>
            <person name="Cepeda A.J."/>
            <person name="Yan W."/>
            <person name="Fan B."/>
            <person name="Jiang Y."/>
            <person name="Adhikari A."/>
            <person name="Zheng C.-J."/>
            <person name="Schuster L."/>
            <person name="Cowan T.M."/>
            <person name="Smanski M.J."/>
            <person name="Chevrette M.G."/>
            <person name="De Carvalho L.P.S."/>
            <person name="Shen B."/>
        </authorList>
    </citation>
    <scope>NUCLEOTIDE SEQUENCE [LARGE SCALE GENOMIC DNA]</scope>
    <source>
        <strain evidence="2 3">NPDC000087</strain>
    </source>
</reference>
<comment type="caution">
    <text evidence="2">The sequence shown here is derived from an EMBL/GenBank/DDBJ whole genome shotgun (WGS) entry which is preliminary data.</text>
</comment>
<name>A0ABW6WKX2_9ACTN</name>
<dbReference type="RefSeq" id="WP_245577326.1">
    <property type="nucleotide sequence ID" value="NZ_JBIAZU010000005.1"/>
</dbReference>
<evidence type="ECO:0000313" key="2">
    <source>
        <dbReference type="EMBL" id="MFF5293885.1"/>
    </source>
</evidence>
<keyword evidence="1" id="KW-0812">Transmembrane</keyword>
<protein>
    <submittedName>
        <fullName evidence="2">Uncharacterized protein</fullName>
    </submittedName>
</protein>
<evidence type="ECO:0000313" key="3">
    <source>
        <dbReference type="Proteomes" id="UP001602245"/>
    </source>
</evidence>
<sequence>MSQQKQETPAEAVAPEPERRGLDRVIVVGGVLVAIVATFVTGVLELFLTPLRWGDLTTIWRGDSIGSGDGPVLGLAILLAAVANYAIAWFAVSTTGGKRWAMAPPWALWTLMMLFAAGVRTSEGDYLLAGNDWVGLVMILVGSLSFAVYSYRMILKRVSRP</sequence>
<organism evidence="2 3">
    <name type="scientific">Paractinoplanes globisporus</name>
    <dbReference type="NCBI Taxonomy" id="113565"/>
    <lineage>
        <taxon>Bacteria</taxon>
        <taxon>Bacillati</taxon>
        <taxon>Actinomycetota</taxon>
        <taxon>Actinomycetes</taxon>
        <taxon>Micromonosporales</taxon>
        <taxon>Micromonosporaceae</taxon>
        <taxon>Paractinoplanes</taxon>
    </lineage>
</organism>
<keyword evidence="1" id="KW-0472">Membrane</keyword>
<keyword evidence="3" id="KW-1185">Reference proteome</keyword>
<accession>A0ABW6WKX2</accession>